<accession>A0A1Y1V7E8</accession>
<name>A0A1Y1V7E8_9FUNG</name>
<evidence type="ECO:0000256" key="1">
    <source>
        <dbReference type="SAM" id="Phobius"/>
    </source>
</evidence>
<feature type="transmembrane region" description="Helical" evidence="1">
    <location>
        <begin position="12"/>
        <end position="31"/>
    </location>
</feature>
<reference evidence="2 3" key="1">
    <citation type="submission" date="2016-08" db="EMBL/GenBank/DDBJ databases">
        <title>Genomes of anaerobic fungi encode conserved fungal cellulosomes for biomass hydrolysis.</title>
        <authorList>
            <consortium name="DOE Joint Genome Institute"/>
            <person name="Haitjema C.H."/>
            <person name="Gilmore S.P."/>
            <person name="Henske J.K."/>
            <person name="Solomon K.V."/>
            <person name="De Groot R."/>
            <person name="Kuo A."/>
            <person name="Mondo S.J."/>
            <person name="Salamov A.A."/>
            <person name="Labutti K."/>
            <person name="Zhao Z."/>
            <person name="Chiniquy J."/>
            <person name="Barry K."/>
            <person name="Brewer H.M."/>
            <person name="Purvine S.O."/>
            <person name="Wright A.T."/>
            <person name="Boxma B."/>
            <person name="Van Alen T."/>
            <person name="Hackstein J.H."/>
            <person name="Baker S.E."/>
            <person name="Grigoriev I.V."/>
            <person name="O'Malley M.A."/>
        </authorList>
    </citation>
    <scope>NUCLEOTIDE SEQUENCE [LARGE SCALE GENOMIC DNA]</scope>
    <source>
        <strain evidence="3">finn</strain>
    </source>
</reference>
<gene>
    <name evidence="2" type="ORF">BCR36DRAFT_371085</name>
</gene>
<dbReference type="Proteomes" id="UP000193719">
    <property type="component" value="Unassembled WGS sequence"/>
</dbReference>
<keyword evidence="1" id="KW-0472">Membrane</keyword>
<evidence type="ECO:0000313" key="2">
    <source>
        <dbReference type="EMBL" id="ORX49027.1"/>
    </source>
</evidence>
<comment type="caution">
    <text evidence="2">The sequence shown here is derived from an EMBL/GenBank/DDBJ whole genome shotgun (WGS) entry which is preliminary data.</text>
</comment>
<dbReference type="EMBL" id="MCFH01000025">
    <property type="protein sequence ID" value="ORX49027.1"/>
    <property type="molecule type" value="Genomic_DNA"/>
</dbReference>
<reference evidence="2 3" key="2">
    <citation type="submission" date="2016-08" db="EMBL/GenBank/DDBJ databases">
        <title>Pervasive Adenine N6-methylation of Active Genes in Fungi.</title>
        <authorList>
            <consortium name="DOE Joint Genome Institute"/>
            <person name="Mondo S.J."/>
            <person name="Dannebaum R.O."/>
            <person name="Kuo R.C."/>
            <person name="Labutti K."/>
            <person name="Haridas S."/>
            <person name="Kuo A."/>
            <person name="Salamov A."/>
            <person name="Ahrendt S.R."/>
            <person name="Lipzen A."/>
            <person name="Sullivan W."/>
            <person name="Andreopoulos W.B."/>
            <person name="Clum A."/>
            <person name="Lindquist E."/>
            <person name="Daum C."/>
            <person name="Ramamoorthy G.K."/>
            <person name="Gryganskyi A."/>
            <person name="Culley D."/>
            <person name="Magnuson J.K."/>
            <person name="James T.Y."/>
            <person name="O'Malley M.A."/>
            <person name="Stajich J.E."/>
            <person name="Spatafora J.W."/>
            <person name="Visel A."/>
            <person name="Grigoriev I.V."/>
        </authorList>
    </citation>
    <scope>NUCLEOTIDE SEQUENCE [LARGE SCALE GENOMIC DNA]</scope>
    <source>
        <strain evidence="3">finn</strain>
    </source>
</reference>
<keyword evidence="3" id="KW-1185">Reference proteome</keyword>
<protein>
    <submittedName>
        <fullName evidence="2">Uncharacterized protein</fullName>
    </submittedName>
</protein>
<proteinExistence type="predicted"/>
<dbReference type="AlphaFoldDB" id="A0A1Y1V7E8"/>
<keyword evidence="1" id="KW-0812">Transmembrane</keyword>
<sequence>MPDILDLIGSVYLTVVKIHWLIILMNSIKLLKMPIMKKEVWVKENPIHLMTMKYQSLNFRTIEEYEVKIKDVYEDFIKNGFKSIPLASQHNSSYNPYPHALIKIDGIYNT</sequence>
<evidence type="ECO:0000313" key="3">
    <source>
        <dbReference type="Proteomes" id="UP000193719"/>
    </source>
</evidence>
<organism evidence="2 3">
    <name type="scientific">Piromyces finnis</name>
    <dbReference type="NCBI Taxonomy" id="1754191"/>
    <lineage>
        <taxon>Eukaryota</taxon>
        <taxon>Fungi</taxon>
        <taxon>Fungi incertae sedis</taxon>
        <taxon>Chytridiomycota</taxon>
        <taxon>Chytridiomycota incertae sedis</taxon>
        <taxon>Neocallimastigomycetes</taxon>
        <taxon>Neocallimastigales</taxon>
        <taxon>Neocallimastigaceae</taxon>
        <taxon>Piromyces</taxon>
    </lineage>
</organism>
<keyword evidence="1" id="KW-1133">Transmembrane helix</keyword>